<dbReference type="RefSeq" id="WP_249769975.1">
    <property type="nucleotide sequence ID" value="NZ_CP097332.1"/>
</dbReference>
<organism evidence="2 3">
    <name type="scientific">Jatrophihabitans telluris</name>
    <dbReference type="NCBI Taxonomy" id="2038343"/>
    <lineage>
        <taxon>Bacteria</taxon>
        <taxon>Bacillati</taxon>
        <taxon>Actinomycetota</taxon>
        <taxon>Actinomycetes</taxon>
        <taxon>Jatrophihabitantales</taxon>
        <taxon>Jatrophihabitantaceae</taxon>
        <taxon>Jatrophihabitans</taxon>
    </lineage>
</organism>
<sequence length="93" mass="10140">MKPSHGLSSPHSDHYFADLIERLAFEYEGTLSVCFIVDVVRQCRAQLAGSPKPALPELVERLARCRLEELTEAKPDSAPGGRLGTDVAAGPHR</sequence>
<evidence type="ECO:0000313" key="2">
    <source>
        <dbReference type="EMBL" id="UQX87448.1"/>
    </source>
</evidence>
<protein>
    <submittedName>
        <fullName evidence="2">Uncharacterized protein</fullName>
    </submittedName>
</protein>
<accession>A0ABY4QVT7</accession>
<gene>
    <name evidence="2" type="ORF">M6D93_14200</name>
</gene>
<keyword evidence="3" id="KW-1185">Reference proteome</keyword>
<proteinExistence type="predicted"/>
<dbReference type="Gene3D" id="1.10.8.1060">
    <property type="entry name" value="Corynebacterium glutamicum thioredoxin-dependent arsenate reductase, N-terminal domain"/>
    <property type="match status" value="1"/>
</dbReference>
<reference evidence="2" key="2">
    <citation type="submission" date="2022-05" db="EMBL/GenBank/DDBJ databases">
        <authorList>
            <person name="Kim J.-S."/>
            <person name="Lee K."/>
            <person name="Suh M."/>
            <person name="Eom M."/>
            <person name="Kim J.-S."/>
            <person name="Kim D.-S."/>
            <person name="Ko S.-H."/>
            <person name="Shin Y."/>
            <person name="Lee J.-S."/>
        </authorList>
    </citation>
    <scope>NUCLEOTIDE SEQUENCE</scope>
    <source>
        <strain evidence="2">N237</strain>
    </source>
</reference>
<dbReference type="EMBL" id="CP097332">
    <property type="protein sequence ID" value="UQX87448.1"/>
    <property type="molecule type" value="Genomic_DNA"/>
</dbReference>
<dbReference type="Proteomes" id="UP001056336">
    <property type="component" value="Chromosome"/>
</dbReference>
<evidence type="ECO:0000313" key="3">
    <source>
        <dbReference type="Proteomes" id="UP001056336"/>
    </source>
</evidence>
<reference evidence="2" key="1">
    <citation type="journal article" date="2018" name="Int. J. Syst. Evol. Microbiol.">
        <title>Jatrophihabitans telluris sp. nov., isolated from sediment soil of lava forest wetlands and the emended description of the genus Jatrophihabitans.</title>
        <authorList>
            <person name="Lee K.C."/>
            <person name="Suh M.K."/>
            <person name="Eom M.K."/>
            <person name="Kim K.K."/>
            <person name="Kim J.S."/>
            <person name="Kim D.S."/>
            <person name="Ko S.H."/>
            <person name="Shin Y.K."/>
            <person name="Lee J.S."/>
        </authorList>
    </citation>
    <scope>NUCLEOTIDE SEQUENCE</scope>
    <source>
        <strain evidence="2">N237</strain>
    </source>
</reference>
<name>A0ABY4QVT7_9ACTN</name>
<feature type="region of interest" description="Disordered" evidence="1">
    <location>
        <begin position="71"/>
        <end position="93"/>
    </location>
</feature>
<evidence type="ECO:0000256" key="1">
    <source>
        <dbReference type="SAM" id="MobiDB-lite"/>
    </source>
</evidence>